<dbReference type="STRING" id="1117647.M5M_05487"/>
<evidence type="ECO:0000313" key="1">
    <source>
        <dbReference type="EMBL" id="AGN11293.1"/>
    </source>
</evidence>
<keyword evidence="2" id="KW-1185">Reference proteome</keyword>
<accession>R9S5Z7</accession>
<evidence type="ECO:0000313" key="2">
    <source>
        <dbReference type="Proteomes" id="UP000000466"/>
    </source>
</evidence>
<dbReference type="EMBL" id="CP003746">
    <property type="protein sequence ID" value="AGN11293.1"/>
    <property type="molecule type" value="Genomic_DNA"/>
</dbReference>
<dbReference type="KEGG" id="saga:M5M_05487"/>
<proteinExistence type="predicted"/>
<gene>
    <name evidence="1" type="ordered locus">M5M_05487</name>
</gene>
<protein>
    <submittedName>
        <fullName evidence="1">Uncharacterized protein</fullName>
    </submittedName>
</protein>
<dbReference type="Proteomes" id="UP000000466">
    <property type="component" value="Chromosome"/>
</dbReference>
<organism evidence="1 2">
    <name type="scientific">Simiduia agarivorans (strain DSM 21679 / JCM 13881 / BCRC 17597 / SA1)</name>
    <dbReference type="NCBI Taxonomy" id="1117647"/>
    <lineage>
        <taxon>Bacteria</taxon>
        <taxon>Pseudomonadati</taxon>
        <taxon>Pseudomonadota</taxon>
        <taxon>Gammaproteobacteria</taxon>
        <taxon>Cellvibrionales</taxon>
        <taxon>Cellvibrionaceae</taxon>
        <taxon>Simiduia</taxon>
    </lineage>
</organism>
<dbReference type="HOGENOM" id="CLU_3011877_0_0_6"/>
<sequence>MDTVEINDAKAGVQTGIPRLKAAMVNPLHNRDRTIAIEFVYGDDSSKFKYRLQKGY</sequence>
<reference evidence="1 2" key="1">
    <citation type="journal article" date="2013" name="Genome Announc.">
        <title>Complete genome sequence of Simiduia agarivorans SA1(T), a marine bacterium able to degrade a variety of polysaccharides.</title>
        <authorList>
            <person name="Lin S.Y."/>
            <person name="Shieh W.Y."/>
            <person name="Chen J.S."/>
            <person name="Tang S.L."/>
        </authorList>
    </citation>
    <scope>NUCLEOTIDE SEQUENCE [LARGE SCALE GENOMIC DNA]</scope>
    <source>
        <strain evidence="2">DSM 21679 / JCM 13881 / BCRC 17597 / SA1</strain>
    </source>
</reference>
<name>R9S5Z7_SIMAS</name>
<dbReference type="AlphaFoldDB" id="R9S5Z7"/>